<dbReference type="AlphaFoldDB" id="A0A4Q4TSJ6"/>
<dbReference type="Pfam" id="PF10348">
    <property type="entry name" value="DUF2427"/>
    <property type="match status" value="1"/>
</dbReference>
<sequence length="602" mass="66135">MQSTTKSVFRFLALAAIVAALPTVLAHGGHDDGGATEMDMGGDVKVGAGEADSASKPETDPSKLTYFTYPEHNTVIYAHIALMVLGWVVVLPIAVLFSIARSRYTLPAQFAFLATNAIGVATGVVYNANTPDLYPNNAHHKLGWLVTWVVSAQVLIGLAGRVAGVMGRNAGGFSKEERHGFIPVSTEAMAEHHRMNDALYSPAHRRSDDSAHGTEQRSDSLSTMVGLESPMERNEHRVRFEDDDDLDFEKAGMMASKLSNSIIGKLAGNISSRAWTVLIFGYNFVERTILVLGSITLCTGIVTYARFFEGHAIFSGLAHWIKGGIFFWYGLLTLGRWSGSFAELGWAWNVRPKQSSPKWRPTAEFVEGFLIFLYGSTNIFLEHLGNAGKAFSSQDLEHVSITVLFIGGGALSMLIESTRIRELLNTTVTEAVLVHPDHTYSDEERETLRVPKEYEFSCNPIPALVILLLGIMMSSHTQQEMISAMVHKQWGNLLAGASLARGLTYVITYLKPPKSVLPSRPPTELLTAFCLIAGGTIFMASANDTVQGMVHYELDEMFMYTVTMGFVGLLMAWVVFLLALKGWAVRKEYGRSAKAWHLISRV</sequence>
<feature type="domain" description="DUF2427" evidence="4">
    <location>
        <begin position="63"/>
        <end position="160"/>
    </location>
</feature>
<evidence type="ECO:0000313" key="6">
    <source>
        <dbReference type="EMBL" id="RYP10351.1"/>
    </source>
</evidence>
<keyword evidence="2" id="KW-0472">Membrane</keyword>
<proteinExistence type="predicted"/>
<keyword evidence="3" id="KW-0732">Signal</keyword>
<dbReference type="InterPro" id="IPR018827">
    <property type="entry name" value="YTP1_C"/>
</dbReference>
<name>A0A4Q4TSJ6_9PEZI</name>
<dbReference type="OrthoDB" id="4005299at2759"/>
<comment type="caution">
    <text evidence="6">The sequence shown here is derived from an EMBL/GenBank/DDBJ whole genome shotgun (WGS) entry which is preliminary data.</text>
</comment>
<feature type="compositionally biased region" description="Basic and acidic residues" evidence="1">
    <location>
        <begin position="205"/>
        <end position="218"/>
    </location>
</feature>
<feature type="domain" description="Protein YTP1-like C-terminal" evidence="5">
    <location>
        <begin position="294"/>
        <end position="581"/>
    </location>
</feature>
<feature type="transmembrane region" description="Helical" evidence="2">
    <location>
        <begin position="76"/>
        <end position="98"/>
    </location>
</feature>
<evidence type="ECO:0000256" key="2">
    <source>
        <dbReference type="SAM" id="Phobius"/>
    </source>
</evidence>
<keyword evidence="7" id="KW-1185">Reference proteome</keyword>
<dbReference type="PANTHER" id="PTHR31685">
    <property type="entry name" value="INTEGRAL MEMBRANE PROTEIN (AFU_ORTHOLOGUE AFUA_6G12730)-RELATED"/>
    <property type="match status" value="1"/>
</dbReference>
<feature type="transmembrane region" description="Helical" evidence="2">
    <location>
        <begin position="110"/>
        <end position="129"/>
    </location>
</feature>
<dbReference type="STRING" id="155417.A0A4Q4TSJ6"/>
<keyword evidence="2" id="KW-1133">Transmembrane helix</keyword>
<evidence type="ECO:0000256" key="3">
    <source>
        <dbReference type="SAM" id="SignalP"/>
    </source>
</evidence>
<feature type="transmembrane region" description="Helical" evidence="2">
    <location>
        <begin position="557"/>
        <end position="580"/>
    </location>
</feature>
<evidence type="ECO:0000256" key="1">
    <source>
        <dbReference type="SAM" id="MobiDB-lite"/>
    </source>
</evidence>
<protein>
    <recommendedName>
        <fullName evidence="8">Integral membrane protein</fullName>
    </recommendedName>
</protein>
<evidence type="ECO:0000259" key="4">
    <source>
        <dbReference type="Pfam" id="PF10348"/>
    </source>
</evidence>
<dbReference type="EMBL" id="QJNU01000019">
    <property type="protein sequence ID" value="RYP10351.1"/>
    <property type="molecule type" value="Genomic_DNA"/>
</dbReference>
<accession>A0A4Q4TSJ6</accession>
<dbReference type="CDD" id="cd08760">
    <property type="entry name" value="Cyt_b561_FRRS1_like"/>
    <property type="match status" value="1"/>
</dbReference>
<feature type="chain" id="PRO_5020634646" description="Integral membrane protein" evidence="3">
    <location>
        <begin position="27"/>
        <end position="602"/>
    </location>
</feature>
<feature type="transmembrane region" description="Helical" evidence="2">
    <location>
        <begin position="289"/>
        <end position="307"/>
    </location>
</feature>
<dbReference type="Proteomes" id="UP000293360">
    <property type="component" value="Unassembled WGS sequence"/>
</dbReference>
<dbReference type="InterPro" id="IPR018825">
    <property type="entry name" value="DUF2427"/>
</dbReference>
<feature type="region of interest" description="Disordered" evidence="1">
    <location>
        <begin position="203"/>
        <end position="223"/>
    </location>
</feature>
<dbReference type="Pfam" id="PF10355">
    <property type="entry name" value="Ytp1"/>
    <property type="match status" value="1"/>
</dbReference>
<evidence type="ECO:0008006" key="8">
    <source>
        <dbReference type="Google" id="ProtNLM"/>
    </source>
</evidence>
<dbReference type="PANTHER" id="PTHR31685:SF3">
    <property type="entry name" value="INTEGRAL MEMBRANE PROTEIN (AFU_ORTHOLOGUE AFUA_6G12730)"/>
    <property type="match status" value="1"/>
</dbReference>
<evidence type="ECO:0000313" key="7">
    <source>
        <dbReference type="Proteomes" id="UP000293360"/>
    </source>
</evidence>
<feature type="transmembrane region" description="Helical" evidence="2">
    <location>
        <begin position="141"/>
        <end position="159"/>
    </location>
</feature>
<reference evidence="6 7" key="1">
    <citation type="submission" date="2018-06" db="EMBL/GenBank/DDBJ databases">
        <title>Complete Genomes of Monosporascus.</title>
        <authorList>
            <person name="Robinson A.J."/>
            <person name="Natvig D.O."/>
        </authorList>
    </citation>
    <scope>NUCLEOTIDE SEQUENCE [LARGE SCALE GENOMIC DNA]</scope>
    <source>
        <strain evidence="6 7">CBS 110550</strain>
    </source>
</reference>
<feature type="transmembrane region" description="Helical" evidence="2">
    <location>
        <begin position="522"/>
        <end position="542"/>
    </location>
</feature>
<evidence type="ECO:0000259" key="5">
    <source>
        <dbReference type="Pfam" id="PF10355"/>
    </source>
</evidence>
<keyword evidence="2" id="KW-0812">Transmembrane</keyword>
<gene>
    <name evidence="6" type="ORF">DL764_000685</name>
</gene>
<feature type="signal peptide" evidence="3">
    <location>
        <begin position="1"/>
        <end position="26"/>
    </location>
</feature>
<organism evidence="6 7">
    <name type="scientific">Monosporascus ibericus</name>
    <dbReference type="NCBI Taxonomy" id="155417"/>
    <lineage>
        <taxon>Eukaryota</taxon>
        <taxon>Fungi</taxon>
        <taxon>Dikarya</taxon>
        <taxon>Ascomycota</taxon>
        <taxon>Pezizomycotina</taxon>
        <taxon>Sordariomycetes</taxon>
        <taxon>Xylariomycetidae</taxon>
        <taxon>Xylariales</taxon>
        <taxon>Xylariales incertae sedis</taxon>
        <taxon>Monosporascus</taxon>
    </lineage>
</organism>